<sequence length="152" mass="17023">MSVAVKSNSESLKLEASVDASETGGWLQAETRADALKRDRFQLRGERGKGLTARCVSVTLHNTPISRMEPPDFDRNRFVIASRSNRMVGRSGAARLVRWCERCSLVNDFFSCPSVHGCPSTQRIYFISVLLPHRLNNEMRDASLNHTLNICA</sequence>
<reference evidence="1 2" key="1">
    <citation type="submission" date="2016-07" db="EMBL/GenBank/DDBJ databases">
        <title>Pervasive Adenine N6-methylation of Active Genes in Fungi.</title>
        <authorList>
            <consortium name="DOE Joint Genome Institute"/>
            <person name="Mondo S.J."/>
            <person name="Dannebaum R.O."/>
            <person name="Kuo R.C."/>
            <person name="Labutti K."/>
            <person name="Haridas S."/>
            <person name="Kuo A."/>
            <person name="Salamov A."/>
            <person name="Ahrendt S.R."/>
            <person name="Lipzen A."/>
            <person name="Sullivan W."/>
            <person name="Andreopoulos W.B."/>
            <person name="Clum A."/>
            <person name="Lindquist E."/>
            <person name="Daum C."/>
            <person name="Ramamoorthy G.K."/>
            <person name="Gryganskyi A."/>
            <person name="Culley D."/>
            <person name="Magnuson J.K."/>
            <person name="James T.Y."/>
            <person name="O'Malley M.A."/>
            <person name="Stajich J.E."/>
            <person name="Spatafora J.W."/>
            <person name="Visel A."/>
            <person name="Grigoriev I.V."/>
        </authorList>
    </citation>
    <scope>NUCLEOTIDE SEQUENCE [LARGE SCALE GENOMIC DNA]</scope>
    <source>
        <strain evidence="1 2">JEL800</strain>
    </source>
</reference>
<organism evidence="1 2">
    <name type="scientific">Rhizoclosmatium globosum</name>
    <dbReference type="NCBI Taxonomy" id="329046"/>
    <lineage>
        <taxon>Eukaryota</taxon>
        <taxon>Fungi</taxon>
        <taxon>Fungi incertae sedis</taxon>
        <taxon>Chytridiomycota</taxon>
        <taxon>Chytridiomycota incertae sedis</taxon>
        <taxon>Chytridiomycetes</taxon>
        <taxon>Chytridiales</taxon>
        <taxon>Chytriomycetaceae</taxon>
        <taxon>Rhizoclosmatium</taxon>
    </lineage>
</organism>
<protein>
    <submittedName>
        <fullName evidence="1">Uncharacterized protein</fullName>
    </submittedName>
</protein>
<evidence type="ECO:0000313" key="1">
    <source>
        <dbReference type="EMBL" id="ORY36054.1"/>
    </source>
</evidence>
<name>A0A1Y2BMR9_9FUNG</name>
<comment type="caution">
    <text evidence="1">The sequence shown here is derived from an EMBL/GenBank/DDBJ whole genome shotgun (WGS) entry which is preliminary data.</text>
</comment>
<keyword evidence="2" id="KW-1185">Reference proteome</keyword>
<accession>A0A1Y2BMR9</accession>
<dbReference type="AlphaFoldDB" id="A0A1Y2BMR9"/>
<proteinExistence type="predicted"/>
<dbReference type="EMBL" id="MCGO01000058">
    <property type="protein sequence ID" value="ORY36054.1"/>
    <property type="molecule type" value="Genomic_DNA"/>
</dbReference>
<gene>
    <name evidence="1" type="ORF">BCR33DRAFT_488139</name>
</gene>
<dbReference type="Proteomes" id="UP000193642">
    <property type="component" value="Unassembled WGS sequence"/>
</dbReference>
<evidence type="ECO:0000313" key="2">
    <source>
        <dbReference type="Proteomes" id="UP000193642"/>
    </source>
</evidence>